<dbReference type="Pfam" id="PF03137">
    <property type="entry name" value="OATP"/>
    <property type="match status" value="1"/>
</dbReference>
<dbReference type="AlphaFoldDB" id="C3ZJE6"/>
<feature type="transmembrane region" description="Helical" evidence="2">
    <location>
        <begin position="472"/>
        <end position="493"/>
    </location>
</feature>
<reference evidence="3" key="1">
    <citation type="journal article" date="2008" name="Nature">
        <title>The amphioxus genome and the evolution of the chordate karyotype.</title>
        <authorList>
            <consortium name="US DOE Joint Genome Institute (JGI-PGF)"/>
            <person name="Putnam N.H."/>
            <person name="Butts T."/>
            <person name="Ferrier D.E.K."/>
            <person name="Furlong R.F."/>
            <person name="Hellsten U."/>
            <person name="Kawashima T."/>
            <person name="Robinson-Rechavi M."/>
            <person name="Shoguchi E."/>
            <person name="Terry A."/>
            <person name="Yu J.-K."/>
            <person name="Benito-Gutierrez E.L."/>
            <person name="Dubchak I."/>
            <person name="Garcia-Fernandez J."/>
            <person name="Gibson-Brown J.J."/>
            <person name="Grigoriev I.V."/>
            <person name="Horton A.C."/>
            <person name="de Jong P.J."/>
            <person name="Jurka J."/>
            <person name="Kapitonov V.V."/>
            <person name="Kohara Y."/>
            <person name="Kuroki Y."/>
            <person name="Lindquist E."/>
            <person name="Lucas S."/>
            <person name="Osoegawa K."/>
            <person name="Pennacchio L.A."/>
            <person name="Salamov A.A."/>
            <person name="Satou Y."/>
            <person name="Sauka-Spengler T."/>
            <person name="Schmutz J."/>
            <person name="Shin-I T."/>
            <person name="Toyoda A."/>
            <person name="Bronner-Fraser M."/>
            <person name="Fujiyama A."/>
            <person name="Holland L.Z."/>
            <person name="Holland P.W.H."/>
            <person name="Satoh N."/>
            <person name="Rokhsar D.S."/>
        </authorList>
    </citation>
    <scope>NUCLEOTIDE SEQUENCE [LARGE SCALE GENOMIC DNA]</scope>
    <source>
        <strain evidence="3">S238N-H82</strain>
        <tissue evidence="3">Testes</tissue>
    </source>
</reference>
<keyword evidence="1" id="KW-1015">Disulfide bond</keyword>
<feature type="transmembrane region" description="Helical" evidence="2">
    <location>
        <begin position="86"/>
        <end position="105"/>
    </location>
</feature>
<dbReference type="STRING" id="7739.C3ZJE6"/>
<dbReference type="GO" id="GO:0016020">
    <property type="term" value="C:membrane"/>
    <property type="evidence" value="ECO:0007669"/>
    <property type="project" value="InterPro"/>
</dbReference>
<dbReference type="GO" id="GO:0055085">
    <property type="term" value="P:transmembrane transport"/>
    <property type="evidence" value="ECO:0007669"/>
    <property type="project" value="InterPro"/>
</dbReference>
<dbReference type="eggNOG" id="KOG3626">
    <property type="taxonomic scope" value="Eukaryota"/>
</dbReference>
<keyword evidence="2" id="KW-1133">Transmembrane helix</keyword>
<dbReference type="PANTHER" id="PTHR11388:SF100">
    <property type="entry name" value="SOLUTE CARRIER ORGANIC ANION TRANSPORTER FAMILY MEMBER 4A1"/>
    <property type="match status" value="1"/>
</dbReference>
<name>C3ZJE6_BRAFL</name>
<feature type="transmembrane region" description="Helical" evidence="2">
    <location>
        <begin position="45"/>
        <end position="66"/>
    </location>
</feature>
<dbReference type="InParanoid" id="C3ZJE6"/>
<feature type="transmembrane region" description="Helical" evidence="2">
    <location>
        <begin position="426"/>
        <end position="443"/>
    </location>
</feature>
<keyword evidence="2" id="KW-0472">Membrane</keyword>
<feature type="transmembrane region" description="Helical" evidence="2">
    <location>
        <begin position="187"/>
        <end position="205"/>
    </location>
</feature>
<dbReference type="EMBL" id="GG666632">
    <property type="protein sequence ID" value="EEN47288.1"/>
    <property type="molecule type" value="Genomic_DNA"/>
</dbReference>
<evidence type="ECO:0000313" key="3">
    <source>
        <dbReference type="EMBL" id="EEN47288.1"/>
    </source>
</evidence>
<keyword evidence="2" id="KW-0812">Transmembrane</keyword>
<dbReference type="PANTHER" id="PTHR11388">
    <property type="entry name" value="ORGANIC ANION TRANSPORTER"/>
    <property type="match status" value="1"/>
</dbReference>
<feature type="transmembrane region" description="Helical" evidence="2">
    <location>
        <begin position="117"/>
        <end position="135"/>
    </location>
</feature>
<feature type="transmembrane region" description="Helical" evidence="2">
    <location>
        <begin position="393"/>
        <end position="414"/>
    </location>
</feature>
<sequence>MPFQRRTSATFIMTSVEEEAGKPPSSPTTEAWAGSKDSQGSFRRFLAKPAVALFLLFWALVSQTMLSSGAPAIVGPVLERRFGFTTTQVGALFASIVVMTVVVYMPFTSLGRRRRPVFSAIGISSIIVGSLLYILPEFVVPYGRSTLPSSAESSQLCWSPGNASQTCEDEPAAGVWTAFFLQAAGRALMGLSSISLYSLAVGYLGDVAGPQKSSTYLGIYFSATAVGPMLGIFLSAEFLKVPADLGAGSEISPTGADTTGAWWLTNVAGSALALILMPLVALLPEKRTDEDSSSISTDAKEQETKQPGSQSFLQGLKTIVTDPVKAVLLLAGAIDSLLPVLSVSYSFKFVEIVFPKLDYATYIIDAKEQETKQPGSQSFLQGLKTIVTDPVKAVLLLAGAIDSLLPVLILSYSFKFVEIVFPKLDYATHIIVLGVVPVVGVFFDRSCLLWNTACGATVGCLRYQRDAVARDFVLINIGLKATSCLSYLVALILHKDDVQVLHDASESEILAA</sequence>
<proteinExistence type="predicted"/>
<dbReference type="InterPro" id="IPR004156">
    <property type="entry name" value="OATP"/>
</dbReference>
<dbReference type="InterPro" id="IPR036259">
    <property type="entry name" value="MFS_trans_sf"/>
</dbReference>
<evidence type="ECO:0000256" key="1">
    <source>
        <dbReference type="ARBA" id="ARBA00023157"/>
    </source>
</evidence>
<feature type="transmembrane region" description="Helical" evidence="2">
    <location>
        <begin position="217"/>
        <end position="241"/>
    </location>
</feature>
<dbReference type="SUPFAM" id="SSF103473">
    <property type="entry name" value="MFS general substrate transporter"/>
    <property type="match status" value="1"/>
</dbReference>
<organism>
    <name type="scientific">Branchiostoma floridae</name>
    <name type="common">Florida lancelet</name>
    <name type="synonym">Amphioxus</name>
    <dbReference type="NCBI Taxonomy" id="7739"/>
    <lineage>
        <taxon>Eukaryota</taxon>
        <taxon>Metazoa</taxon>
        <taxon>Chordata</taxon>
        <taxon>Cephalochordata</taxon>
        <taxon>Leptocardii</taxon>
        <taxon>Amphioxiformes</taxon>
        <taxon>Branchiostomatidae</taxon>
        <taxon>Branchiostoma</taxon>
    </lineage>
</organism>
<gene>
    <name evidence="3" type="ORF">BRAFLDRAFT_76714</name>
</gene>
<accession>C3ZJE6</accession>
<protein>
    <recommendedName>
        <fullName evidence="4">Major facilitator superfamily (MFS) profile domain-containing protein</fullName>
    </recommendedName>
</protein>
<evidence type="ECO:0008006" key="4">
    <source>
        <dbReference type="Google" id="ProtNLM"/>
    </source>
</evidence>
<dbReference type="Gene3D" id="1.20.1250.20">
    <property type="entry name" value="MFS general substrate transporter like domains"/>
    <property type="match status" value="1"/>
</dbReference>
<evidence type="ECO:0000256" key="2">
    <source>
        <dbReference type="SAM" id="Phobius"/>
    </source>
</evidence>
<feature type="transmembrane region" description="Helical" evidence="2">
    <location>
        <begin position="261"/>
        <end position="283"/>
    </location>
</feature>